<evidence type="ECO:0000313" key="7">
    <source>
        <dbReference type="EMBL" id="KAF9661587.1"/>
    </source>
</evidence>
<reference evidence="7 8" key="1">
    <citation type="submission" date="2020-10" db="EMBL/GenBank/DDBJ databases">
        <title>Plant Genome Project.</title>
        <authorList>
            <person name="Zhang R.-G."/>
        </authorList>
    </citation>
    <scope>NUCLEOTIDE SEQUENCE [LARGE SCALE GENOMIC DNA]</scope>
    <source>
        <strain evidence="7">FAFU-HL-1</strain>
        <tissue evidence="7">Leaf</tissue>
    </source>
</reference>
<comment type="caution">
    <text evidence="7">The sequence shown here is derived from an EMBL/GenBank/DDBJ whole genome shotgun (WGS) entry which is preliminary data.</text>
</comment>
<dbReference type="AlphaFoldDB" id="A0A835J1T3"/>
<evidence type="ECO:0000256" key="5">
    <source>
        <dbReference type="SAM" id="Phobius"/>
    </source>
</evidence>
<evidence type="ECO:0000256" key="2">
    <source>
        <dbReference type="ARBA" id="ARBA00022692"/>
    </source>
</evidence>
<keyword evidence="2 5" id="KW-0812">Transmembrane</keyword>
<feature type="domain" description="TMEM205-like" evidence="6">
    <location>
        <begin position="7"/>
        <end position="58"/>
    </location>
</feature>
<evidence type="ECO:0000313" key="8">
    <source>
        <dbReference type="Proteomes" id="UP000657918"/>
    </source>
</evidence>
<dbReference type="EMBL" id="JADGMS010000019">
    <property type="protein sequence ID" value="KAF9661587.1"/>
    <property type="molecule type" value="Genomic_DNA"/>
</dbReference>
<dbReference type="PANTHER" id="PTHR47652">
    <property type="entry name" value="MITOCHONDRIAL IMPORT INNER MEMBRANE TRANSLOCASE SUBUNIT TIM44"/>
    <property type="match status" value="1"/>
</dbReference>
<comment type="subcellular location">
    <subcellularLocation>
        <location evidence="1">Membrane</location>
    </subcellularLocation>
</comment>
<accession>A0A835J1T3</accession>
<protein>
    <recommendedName>
        <fullName evidence="6">TMEM205-like domain-containing protein</fullName>
    </recommendedName>
</protein>
<evidence type="ECO:0000256" key="3">
    <source>
        <dbReference type="ARBA" id="ARBA00022989"/>
    </source>
</evidence>
<evidence type="ECO:0000259" key="6">
    <source>
        <dbReference type="Pfam" id="PF13664"/>
    </source>
</evidence>
<dbReference type="PANTHER" id="PTHR47652:SF3">
    <property type="entry name" value="MITOCHONDRIAL IMPORT INNER MEMBRANE TRANSLOCASE SUBUNIT TIM44"/>
    <property type="match status" value="1"/>
</dbReference>
<sequence>MGYECGLLLFRAMCWQRALQRKQFGLVQSTMYPVYFTAMVYSIGLALLGHLLAHRRSYILLSKLTHNELGAIEYIIGKGKDLPLLVDIPMASNFIEKRKKELSFYFLLSPQFPPLLLLGHKNTN</sequence>
<keyword evidence="3 5" id="KW-1133">Transmembrane helix</keyword>
<name>A0A835J1T3_9ROSI</name>
<dbReference type="Pfam" id="PF13664">
    <property type="entry name" value="DUF4149"/>
    <property type="match status" value="1"/>
</dbReference>
<feature type="transmembrane region" description="Helical" evidence="5">
    <location>
        <begin position="32"/>
        <end position="53"/>
    </location>
</feature>
<proteinExistence type="predicted"/>
<organism evidence="7 8">
    <name type="scientific">Salix dunnii</name>
    <dbReference type="NCBI Taxonomy" id="1413687"/>
    <lineage>
        <taxon>Eukaryota</taxon>
        <taxon>Viridiplantae</taxon>
        <taxon>Streptophyta</taxon>
        <taxon>Embryophyta</taxon>
        <taxon>Tracheophyta</taxon>
        <taxon>Spermatophyta</taxon>
        <taxon>Magnoliopsida</taxon>
        <taxon>eudicotyledons</taxon>
        <taxon>Gunneridae</taxon>
        <taxon>Pentapetalae</taxon>
        <taxon>rosids</taxon>
        <taxon>fabids</taxon>
        <taxon>Malpighiales</taxon>
        <taxon>Salicaceae</taxon>
        <taxon>Saliceae</taxon>
        <taxon>Salix</taxon>
    </lineage>
</organism>
<keyword evidence="4 5" id="KW-0472">Membrane</keyword>
<keyword evidence="8" id="KW-1185">Reference proteome</keyword>
<dbReference type="GO" id="GO:0016020">
    <property type="term" value="C:membrane"/>
    <property type="evidence" value="ECO:0007669"/>
    <property type="project" value="UniProtKB-SubCell"/>
</dbReference>
<dbReference type="Proteomes" id="UP000657918">
    <property type="component" value="Unassembled WGS sequence"/>
</dbReference>
<evidence type="ECO:0000256" key="4">
    <source>
        <dbReference type="ARBA" id="ARBA00023136"/>
    </source>
</evidence>
<evidence type="ECO:0000256" key="1">
    <source>
        <dbReference type="ARBA" id="ARBA00004370"/>
    </source>
</evidence>
<gene>
    <name evidence="7" type="ORF">SADUNF_Sadunf19G0084300</name>
</gene>
<dbReference type="InterPro" id="IPR025423">
    <property type="entry name" value="TMEM205-like"/>
</dbReference>